<evidence type="ECO:0000256" key="1">
    <source>
        <dbReference type="SAM" id="MobiDB-lite"/>
    </source>
</evidence>
<feature type="compositionally biased region" description="Polar residues" evidence="1">
    <location>
        <begin position="31"/>
        <end position="52"/>
    </location>
</feature>
<comment type="caution">
    <text evidence="2">The sequence shown here is derived from an EMBL/GenBank/DDBJ whole genome shotgun (WGS) entry which is preliminary data.</text>
</comment>
<organism evidence="2 3">
    <name type="scientific">Orbilia oligospora</name>
    <name type="common">Nematode-trapping fungus</name>
    <name type="synonym">Arthrobotrys oligospora</name>
    <dbReference type="NCBI Taxonomy" id="2813651"/>
    <lineage>
        <taxon>Eukaryota</taxon>
        <taxon>Fungi</taxon>
        <taxon>Dikarya</taxon>
        <taxon>Ascomycota</taxon>
        <taxon>Pezizomycotina</taxon>
        <taxon>Orbiliomycetes</taxon>
        <taxon>Orbiliales</taxon>
        <taxon>Orbiliaceae</taxon>
        <taxon>Orbilia</taxon>
    </lineage>
</organism>
<sequence>MDDLLSRMGDDRYHDTELPYPISKPTKPAMNDQTAWHQPNAQTRYAQGSRIQDTGRVLPKLGESSYRGAETPQSQSAQREDVYREDNYLQTVQGPSIGLPSSQNASREDSELLA</sequence>
<dbReference type="Proteomes" id="UP000472727">
    <property type="component" value="Unassembled WGS sequence"/>
</dbReference>
<dbReference type="AlphaFoldDB" id="A0A7C8ULM9"/>
<gene>
    <name evidence="2" type="ORF">TWF106_007700</name>
</gene>
<evidence type="ECO:0000313" key="3">
    <source>
        <dbReference type="Proteomes" id="UP000472727"/>
    </source>
</evidence>
<evidence type="ECO:0000313" key="2">
    <source>
        <dbReference type="EMBL" id="KAF3218338.1"/>
    </source>
</evidence>
<feature type="region of interest" description="Disordered" evidence="1">
    <location>
        <begin position="1"/>
        <end position="114"/>
    </location>
</feature>
<accession>A0A7C8ULM9</accession>
<proteinExistence type="predicted"/>
<feature type="compositionally biased region" description="Basic and acidic residues" evidence="1">
    <location>
        <begin position="78"/>
        <end position="87"/>
    </location>
</feature>
<feature type="compositionally biased region" description="Polar residues" evidence="1">
    <location>
        <begin position="88"/>
        <end position="105"/>
    </location>
</feature>
<dbReference type="EMBL" id="WIWS01000041">
    <property type="protein sequence ID" value="KAF3218338.1"/>
    <property type="molecule type" value="Genomic_DNA"/>
</dbReference>
<protein>
    <submittedName>
        <fullName evidence="2">Uncharacterized protein</fullName>
    </submittedName>
</protein>
<reference evidence="2 3" key="1">
    <citation type="submission" date="2019-06" db="EMBL/GenBank/DDBJ databases">
        <authorList>
            <person name="Palmer J.M."/>
        </authorList>
    </citation>
    <scope>NUCLEOTIDE SEQUENCE [LARGE SCALE GENOMIC DNA]</scope>
    <source>
        <strain evidence="2 3">TWF106</strain>
    </source>
</reference>
<name>A0A7C8ULM9_ORBOL</name>
<feature type="compositionally biased region" description="Basic and acidic residues" evidence="1">
    <location>
        <begin position="1"/>
        <end position="17"/>
    </location>
</feature>